<evidence type="ECO:0000256" key="1">
    <source>
        <dbReference type="SAM" id="Coils"/>
    </source>
</evidence>
<dbReference type="InterPro" id="IPR016300">
    <property type="entry name" value="ATPase_ArsA/GET3"/>
</dbReference>
<dbReference type="Gene3D" id="3.40.50.300">
    <property type="entry name" value="P-loop containing nucleotide triphosphate hydrolases"/>
    <property type="match status" value="1"/>
</dbReference>
<evidence type="ECO:0000259" key="2">
    <source>
        <dbReference type="Pfam" id="PF02374"/>
    </source>
</evidence>
<keyword evidence="4" id="KW-1185">Reference proteome</keyword>
<dbReference type="AlphaFoldDB" id="A0A2G2VQ96"/>
<dbReference type="InterPro" id="IPR027417">
    <property type="entry name" value="P-loop_NTPase"/>
</dbReference>
<dbReference type="GO" id="GO:0005524">
    <property type="term" value="F:ATP binding"/>
    <property type="evidence" value="ECO:0007669"/>
    <property type="project" value="InterPro"/>
</dbReference>
<dbReference type="GO" id="GO:0016887">
    <property type="term" value="F:ATP hydrolysis activity"/>
    <property type="evidence" value="ECO:0007669"/>
    <property type="project" value="InterPro"/>
</dbReference>
<gene>
    <name evidence="3" type="ORF">CQW23_26923</name>
</gene>
<feature type="coiled-coil region" evidence="1">
    <location>
        <begin position="166"/>
        <end position="193"/>
    </location>
</feature>
<dbReference type="Pfam" id="PF02374">
    <property type="entry name" value="ArsA_ATPase"/>
    <property type="match status" value="1"/>
</dbReference>
<dbReference type="InterPro" id="IPR025723">
    <property type="entry name" value="ArsA/GET3_ATPase-like"/>
</dbReference>
<evidence type="ECO:0000313" key="4">
    <source>
        <dbReference type="Proteomes" id="UP000224567"/>
    </source>
</evidence>
<comment type="caution">
    <text evidence="3">The sequence shown here is derived from an EMBL/GenBank/DDBJ whole genome shotgun (WGS) entry which is preliminary data.</text>
</comment>
<organism evidence="3 4">
    <name type="scientific">Capsicum baccatum</name>
    <name type="common">Peruvian pepper</name>
    <dbReference type="NCBI Taxonomy" id="33114"/>
    <lineage>
        <taxon>Eukaryota</taxon>
        <taxon>Viridiplantae</taxon>
        <taxon>Streptophyta</taxon>
        <taxon>Embryophyta</taxon>
        <taxon>Tracheophyta</taxon>
        <taxon>Spermatophyta</taxon>
        <taxon>Magnoliopsida</taxon>
        <taxon>eudicotyledons</taxon>
        <taxon>Gunneridae</taxon>
        <taxon>Pentapetalae</taxon>
        <taxon>asterids</taxon>
        <taxon>lamiids</taxon>
        <taxon>Solanales</taxon>
        <taxon>Solanaceae</taxon>
        <taxon>Solanoideae</taxon>
        <taxon>Capsiceae</taxon>
        <taxon>Capsicum</taxon>
    </lineage>
</organism>
<dbReference type="SUPFAM" id="SSF52540">
    <property type="entry name" value="P-loop containing nucleoside triphosphate hydrolases"/>
    <property type="match status" value="1"/>
</dbReference>
<dbReference type="OrthoDB" id="1770at2759"/>
<protein>
    <recommendedName>
        <fullName evidence="2">ArsA/GET3 Anion-transporting ATPase-like domain-containing protein</fullName>
    </recommendedName>
</protein>
<dbReference type="PANTHER" id="PTHR10803">
    <property type="entry name" value="ARSENICAL PUMP-DRIVING ATPASE ARSENITE-TRANSLOCATING ATPASE"/>
    <property type="match status" value="1"/>
</dbReference>
<dbReference type="STRING" id="33114.A0A2G2VQ96"/>
<name>A0A2G2VQ96_CAPBA</name>
<feature type="domain" description="ArsA/GET3 Anion-transporting ATPase-like" evidence="2">
    <location>
        <begin position="41"/>
        <end position="211"/>
    </location>
</feature>
<reference evidence="3 4" key="1">
    <citation type="journal article" date="2017" name="Genome Biol.">
        <title>New reference genome sequences of hot pepper reveal the massive evolution of plant disease-resistance genes by retroduplication.</title>
        <authorList>
            <person name="Kim S."/>
            <person name="Park J."/>
            <person name="Yeom S.I."/>
            <person name="Kim Y.M."/>
            <person name="Seo E."/>
            <person name="Kim K.T."/>
            <person name="Kim M.S."/>
            <person name="Lee J.M."/>
            <person name="Cheong K."/>
            <person name="Shin H.S."/>
            <person name="Kim S.B."/>
            <person name="Han K."/>
            <person name="Lee J."/>
            <person name="Park M."/>
            <person name="Lee H.A."/>
            <person name="Lee H.Y."/>
            <person name="Lee Y."/>
            <person name="Oh S."/>
            <person name="Lee J.H."/>
            <person name="Choi E."/>
            <person name="Choi E."/>
            <person name="Lee S.E."/>
            <person name="Jeon J."/>
            <person name="Kim H."/>
            <person name="Choi G."/>
            <person name="Song H."/>
            <person name="Lee J."/>
            <person name="Lee S.C."/>
            <person name="Kwon J.K."/>
            <person name="Lee H.Y."/>
            <person name="Koo N."/>
            <person name="Hong Y."/>
            <person name="Kim R.W."/>
            <person name="Kang W.H."/>
            <person name="Huh J.H."/>
            <person name="Kang B.C."/>
            <person name="Yang T.J."/>
            <person name="Lee Y.H."/>
            <person name="Bennetzen J.L."/>
            <person name="Choi D."/>
        </authorList>
    </citation>
    <scope>NUCLEOTIDE SEQUENCE [LARGE SCALE GENOMIC DNA]</scope>
    <source>
        <strain evidence="4">cv. PBC81</strain>
    </source>
</reference>
<dbReference type="GO" id="GO:0071816">
    <property type="term" value="P:tail-anchored membrane protein insertion into ER membrane"/>
    <property type="evidence" value="ECO:0007669"/>
    <property type="project" value="TreeGrafter"/>
</dbReference>
<dbReference type="EMBL" id="MLFT02000011">
    <property type="protein sequence ID" value="PHT35123.1"/>
    <property type="molecule type" value="Genomic_DNA"/>
</dbReference>
<dbReference type="Proteomes" id="UP000224567">
    <property type="component" value="Unassembled WGS sequence"/>
</dbReference>
<dbReference type="PANTHER" id="PTHR10803:SF17">
    <property type="entry name" value="ARSENICAL PUMP-DRIVING ATPASE-LIKE PROTEIN"/>
    <property type="match status" value="1"/>
</dbReference>
<proteinExistence type="predicted"/>
<evidence type="ECO:0000313" key="3">
    <source>
        <dbReference type="EMBL" id="PHT35123.1"/>
    </source>
</evidence>
<reference evidence="4" key="2">
    <citation type="journal article" date="2017" name="J. Anim. Genet.">
        <title>Multiple reference genome sequences of hot pepper reveal the massive evolution of plant disease resistance genes by retroduplication.</title>
        <authorList>
            <person name="Kim S."/>
            <person name="Park J."/>
            <person name="Yeom S.-I."/>
            <person name="Kim Y.-M."/>
            <person name="Seo E."/>
            <person name="Kim K.-T."/>
            <person name="Kim M.-S."/>
            <person name="Lee J.M."/>
            <person name="Cheong K."/>
            <person name="Shin H.-S."/>
            <person name="Kim S.-B."/>
            <person name="Han K."/>
            <person name="Lee J."/>
            <person name="Park M."/>
            <person name="Lee H.-A."/>
            <person name="Lee H.-Y."/>
            <person name="Lee Y."/>
            <person name="Oh S."/>
            <person name="Lee J.H."/>
            <person name="Choi E."/>
            <person name="Choi E."/>
            <person name="Lee S.E."/>
            <person name="Jeon J."/>
            <person name="Kim H."/>
            <person name="Choi G."/>
            <person name="Song H."/>
            <person name="Lee J."/>
            <person name="Lee S.-C."/>
            <person name="Kwon J.-K."/>
            <person name="Lee H.-Y."/>
            <person name="Koo N."/>
            <person name="Hong Y."/>
            <person name="Kim R.W."/>
            <person name="Kang W.-H."/>
            <person name="Huh J.H."/>
            <person name="Kang B.-C."/>
            <person name="Yang T.-J."/>
            <person name="Lee Y.-H."/>
            <person name="Bennetzen J.L."/>
            <person name="Choi D."/>
        </authorList>
    </citation>
    <scope>NUCLEOTIDE SEQUENCE [LARGE SCALE GENOMIC DNA]</scope>
    <source>
        <strain evidence="4">cv. PBC81</strain>
    </source>
</reference>
<dbReference type="GO" id="GO:0043529">
    <property type="term" value="C:GET complex"/>
    <property type="evidence" value="ECO:0007669"/>
    <property type="project" value="TreeGrafter"/>
</dbReference>
<accession>A0A2G2VQ96</accession>
<keyword evidence="1" id="KW-0175">Coiled coil</keyword>
<sequence>MSSSKLEPPFSMRSVTTPTEALVGFNEMYLTGGALVPVQGVDSPLYALEINPEKTREEFRATSQLHGDSGVKNLMDSMGLGMLSDLVVELVSSSESDDTLRMVLQAMRILDSKDYSTFSRVVFHTAPMGHTLRLLSLLDFLDASIGKMMKLKKKIASTTSTLKSMFNKEDSQRDDASDKLEQLRERMAKVRDLFHYSAATEFIIVTIPTVMHKFRHPITIG</sequence>